<dbReference type="EMBL" id="UINC01145277">
    <property type="protein sequence ID" value="SVD35307.1"/>
    <property type="molecule type" value="Genomic_DNA"/>
</dbReference>
<organism evidence="1">
    <name type="scientific">marine metagenome</name>
    <dbReference type="NCBI Taxonomy" id="408172"/>
    <lineage>
        <taxon>unclassified sequences</taxon>
        <taxon>metagenomes</taxon>
        <taxon>ecological metagenomes</taxon>
    </lineage>
</organism>
<feature type="non-terminal residue" evidence="1">
    <location>
        <position position="74"/>
    </location>
</feature>
<dbReference type="InterPro" id="IPR011047">
    <property type="entry name" value="Quinoprotein_ADH-like_sf"/>
</dbReference>
<dbReference type="PANTHER" id="PTHR34512">
    <property type="entry name" value="CELL SURFACE PROTEIN"/>
    <property type="match status" value="1"/>
</dbReference>
<protein>
    <submittedName>
        <fullName evidence="1">Uncharacterized protein</fullName>
    </submittedName>
</protein>
<dbReference type="SUPFAM" id="SSF50998">
    <property type="entry name" value="Quinoprotein alcohol dehydrogenase-like"/>
    <property type="match status" value="1"/>
</dbReference>
<proteinExistence type="predicted"/>
<evidence type="ECO:0000313" key="1">
    <source>
        <dbReference type="EMBL" id="SVD35307.1"/>
    </source>
</evidence>
<accession>A0A382UML3</accession>
<sequence length="74" mass="8245">MKATQWTLLSLALALNAQADWKQWRGPGGQGHANAKLPTEWSETKNVKWRTPVPGKGWSSPVIEGNQIWVTTSF</sequence>
<name>A0A382UML3_9ZZZZ</name>
<dbReference type="AlphaFoldDB" id="A0A382UML3"/>
<dbReference type="PANTHER" id="PTHR34512:SF30">
    <property type="entry name" value="OUTER MEMBRANE PROTEIN ASSEMBLY FACTOR BAMB"/>
    <property type="match status" value="1"/>
</dbReference>
<reference evidence="1" key="1">
    <citation type="submission" date="2018-05" db="EMBL/GenBank/DDBJ databases">
        <authorList>
            <person name="Lanie J.A."/>
            <person name="Ng W.-L."/>
            <person name="Kazmierczak K.M."/>
            <person name="Andrzejewski T.M."/>
            <person name="Davidsen T.M."/>
            <person name="Wayne K.J."/>
            <person name="Tettelin H."/>
            <person name="Glass J.I."/>
            <person name="Rusch D."/>
            <person name="Podicherti R."/>
            <person name="Tsui H.-C.T."/>
            <person name="Winkler M.E."/>
        </authorList>
    </citation>
    <scope>NUCLEOTIDE SEQUENCE</scope>
</reference>
<gene>
    <name evidence="1" type="ORF">METZ01_LOCUS388161</name>
</gene>